<dbReference type="SUPFAM" id="SSF56112">
    <property type="entry name" value="Protein kinase-like (PK-like)"/>
    <property type="match status" value="1"/>
</dbReference>
<gene>
    <name evidence="2" type="ORF">Hamer_G002496</name>
</gene>
<accession>A0A8J5KEZ9</accession>
<protein>
    <submittedName>
        <fullName evidence="2">Putative Ecdysteroid kinase-containing protein 5</fullName>
    </submittedName>
</protein>
<keyword evidence="2" id="KW-0808">Transferase</keyword>
<dbReference type="InterPro" id="IPR015897">
    <property type="entry name" value="CHK_kinase-like"/>
</dbReference>
<dbReference type="SMART" id="SM00587">
    <property type="entry name" value="CHK"/>
    <property type="match status" value="1"/>
</dbReference>
<dbReference type="PANTHER" id="PTHR11012">
    <property type="entry name" value="PROTEIN KINASE-LIKE DOMAIN-CONTAINING"/>
    <property type="match status" value="1"/>
</dbReference>
<dbReference type="AlphaFoldDB" id="A0A8J5KEZ9"/>
<evidence type="ECO:0000313" key="3">
    <source>
        <dbReference type="Proteomes" id="UP000747542"/>
    </source>
</evidence>
<feature type="domain" description="CHK kinase-like" evidence="1">
    <location>
        <begin position="138"/>
        <end position="334"/>
    </location>
</feature>
<keyword evidence="3" id="KW-1185">Reference proteome</keyword>
<dbReference type="Gene3D" id="3.90.1200.10">
    <property type="match status" value="1"/>
</dbReference>
<reference evidence="2" key="1">
    <citation type="journal article" date="2021" name="Sci. Adv.">
        <title>The American lobster genome reveals insights on longevity, neural, and immune adaptations.</title>
        <authorList>
            <person name="Polinski J.M."/>
            <person name="Zimin A.V."/>
            <person name="Clark K.F."/>
            <person name="Kohn A.B."/>
            <person name="Sadowski N."/>
            <person name="Timp W."/>
            <person name="Ptitsyn A."/>
            <person name="Khanna P."/>
            <person name="Romanova D.Y."/>
            <person name="Williams P."/>
            <person name="Greenwood S.J."/>
            <person name="Moroz L.L."/>
            <person name="Walt D.R."/>
            <person name="Bodnar A.G."/>
        </authorList>
    </citation>
    <scope>NUCLEOTIDE SEQUENCE</scope>
    <source>
        <strain evidence="2">GMGI-L3</strain>
    </source>
</reference>
<organism evidence="2 3">
    <name type="scientific">Homarus americanus</name>
    <name type="common">American lobster</name>
    <dbReference type="NCBI Taxonomy" id="6706"/>
    <lineage>
        <taxon>Eukaryota</taxon>
        <taxon>Metazoa</taxon>
        <taxon>Ecdysozoa</taxon>
        <taxon>Arthropoda</taxon>
        <taxon>Crustacea</taxon>
        <taxon>Multicrustacea</taxon>
        <taxon>Malacostraca</taxon>
        <taxon>Eumalacostraca</taxon>
        <taxon>Eucarida</taxon>
        <taxon>Decapoda</taxon>
        <taxon>Pleocyemata</taxon>
        <taxon>Astacidea</taxon>
        <taxon>Nephropoidea</taxon>
        <taxon>Nephropidae</taxon>
        <taxon>Homarus</taxon>
    </lineage>
</organism>
<dbReference type="PANTHER" id="PTHR11012:SF30">
    <property type="entry name" value="PROTEIN KINASE-LIKE DOMAIN-CONTAINING"/>
    <property type="match status" value="1"/>
</dbReference>
<comment type="caution">
    <text evidence="2">The sequence shown here is derived from an EMBL/GenBank/DDBJ whole genome shotgun (WGS) entry which is preliminary data.</text>
</comment>
<dbReference type="GO" id="GO:0016301">
    <property type="term" value="F:kinase activity"/>
    <property type="evidence" value="ECO:0007669"/>
    <property type="project" value="UniProtKB-KW"/>
</dbReference>
<evidence type="ECO:0000313" key="2">
    <source>
        <dbReference type="EMBL" id="KAG7168444.1"/>
    </source>
</evidence>
<proteinExistence type="predicted"/>
<dbReference type="EMBL" id="JAHLQT010020073">
    <property type="protein sequence ID" value="KAG7168444.1"/>
    <property type="molecule type" value="Genomic_DNA"/>
</dbReference>
<dbReference type="Pfam" id="PF02958">
    <property type="entry name" value="EcKL"/>
    <property type="match status" value="1"/>
</dbReference>
<keyword evidence="2" id="KW-0418">Kinase</keyword>
<dbReference type="InterPro" id="IPR011009">
    <property type="entry name" value="Kinase-like_dom_sf"/>
</dbReference>
<evidence type="ECO:0000259" key="1">
    <source>
        <dbReference type="SMART" id="SM00587"/>
    </source>
</evidence>
<dbReference type="Proteomes" id="UP000747542">
    <property type="component" value="Unassembled WGS sequence"/>
</dbReference>
<name>A0A8J5KEZ9_HOMAM</name>
<sequence length="421" mass="48149">MVNGKEEDFITQASQRLIKETHVKSALEADKGSNAQLISWKVEDFTIKGDNYACVVTSIKVTYRQGGSEHKATYVAKCNPCRQHATLDEFVHMAFEKEAGFYQDLLPLLNTELIRIKHEPLRVAQCHFVHLVKGEEVIILGDLRLEAFKMFSRQKGMDKAHSILVLKELATLHAASLLVKAKTPEDLDVRYKYLQKDLSSLTDNENDKPTMFQKFALMSARMIEKIGGYNNVVEWLKDFGPKANDVFKEQVKKTPPFDVLCHGDCWNNNILFRYDKAGVPVDVRLLDFQLCRKSSPATDLNYFTYTSLEGPNRKDNLQTFLKTYHDSFTKVLQNAGAPVPFTLEELRQEYHNKNLFGLLIGIMILPLVVSESSEALDLSKAKGQKFLEEHLERMTNQLHNPVSRSRFLSMFEDMIEYGIIS</sequence>
<dbReference type="InterPro" id="IPR004119">
    <property type="entry name" value="EcKL"/>
</dbReference>